<dbReference type="KEGG" id="cpb:Cphamn1_0206"/>
<comment type="similarity">
    <text evidence="1">Belongs to the UDP-N-acetylglucosamine 2-epimerase family.</text>
</comment>
<dbReference type="EC" id="5.1.3.14" evidence="3"/>
<gene>
    <name evidence="3" type="ordered locus">Cphamn1_0206</name>
</gene>
<reference evidence="3" key="1">
    <citation type="submission" date="2008-06" db="EMBL/GenBank/DDBJ databases">
        <title>Complete sequence of Chlorobium phaeobacteroides BS1.</title>
        <authorList>
            <consortium name="US DOE Joint Genome Institute"/>
            <person name="Lucas S."/>
            <person name="Copeland A."/>
            <person name="Lapidus A."/>
            <person name="Glavina del Rio T."/>
            <person name="Dalin E."/>
            <person name="Tice H."/>
            <person name="Bruce D."/>
            <person name="Goodwin L."/>
            <person name="Pitluck S."/>
            <person name="Schmutz J."/>
            <person name="Larimer F."/>
            <person name="Land M."/>
            <person name="Hauser L."/>
            <person name="Kyrpides N."/>
            <person name="Ovchinnikova G."/>
            <person name="Li T."/>
            <person name="Liu Z."/>
            <person name="Zhao F."/>
            <person name="Overmann J."/>
            <person name="Bryant D.A."/>
            <person name="Richardson P."/>
        </authorList>
    </citation>
    <scope>NUCLEOTIDE SEQUENCE [LARGE SCALE GENOMIC DNA]</scope>
    <source>
        <strain evidence="3">BS1</strain>
    </source>
</reference>
<dbReference type="Gene3D" id="3.40.50.2000">
    <property type="entry name" value="Glycogen Phosphorylase B"/>
    <property type="match status" value="2"/>
</dbReference>
<evidence type="ECO:0000313" key="3">
    <source>
        <dbReference type="EMBL" id="ACE03179.1"/>
    </source>
</evidence>
<dbReference type="PANTHER" id="PTHR43174">
    <property type="entry name" value="UDP-N-ACETYLGLUCOSAMINE 2-EPIMERASE"/>
    <property type="match status" value="1"/>
</dbReference>
<dbReference type="PANTHER" id="PTHR43174:SF1">
    <property type="entry name" value="UDP-N-ACETYLGLUCOSAMINE 2-EPIMERASE"/>
    <property type="match status" value="1"/>
</dbReference>
<accession>B3EKK1</accession>
<proteinExistence type="inferred from homology"/>
<feature type="domain" description="UDP-N-acetylglucosamine 2-epimerase" evidence="2">
    <location>
        <begin position="51"/>
        <end position="363"/>
    </location>
</feature>
<dbReference type="AlphaFoldDB" id="B3EKK1"/>
<dbReference type="InterPro" id="IPR003331">
    <property type="entry name" value="UDP_GlcNAc_Epimerase_2_dom"/>
</dbReference>
<dbReference type="InterPro" id="IPR029767">
    <property type="entry name" value="WecB-like"/>
</dbReference>
<dbReference type="SUPFAM" id="SSF53756">
    <property type="entry name" value="UDP-Glycosyltransferase/glycogen phosphorylase"/>
    <property type="match status" value="1"/>
</dbReference>
<name>B3EKK1_CHLPB</name>
<organism evidence="3">
    <name type="scientific">Chlorobium phaeobacteroides (strain BS1)</name>
    <dbReference type="NCBI Taxonomy" id="331678"/>
    <lineage>
        <taxon>Bacteria</taxon>
        <taxon>Pseudomonadati</taxon>
        <taxon>Chlorobiota</taxon>
        <taxon>Chlorobiia</taxon>
        <taxon>Chlorobiales</taxon>
        <taxon>Chlorobiaceae</taxon>
        <taxon>Chlorobium/Pelodictyon group</taxon>
        <taxon>Chlorobium</taxon>
    </lineage>
</organism>
<protein>
    <submittedName>
        <fullName evidence="3">UDP-N-acetylglucosamine 2-epimerase</fullName>
        <ecNumber evidence="3">5.1.3.14</ecNumber>
    </submittedName>
</protein>
<keyword evidence="1 3" id="KW-0413">Isomerase</keyword>
<dbReference type="Pfam" id="PF02350">
    <property type="entry name" value="Epimerase_2"/>
    <property type="match status" value="1"/>
</dbReference>
<evidence type="ECO:0000256" key="1">
    <source>
        <dbReference type="RuleBase" id="RU003513"/>
    </source>
</evidence>
<dbReference type="EMBL" id="CP001101">
    <property type="protein sequence ID" value="ACE03179.1"/>
    <property type="molecule type" value="Genomic_DNA"/>
</dbReference>
<sequence>MKKILLAAGDRQGLLKVLPLYNALQEYNGFEPVLAAGVPLPEGEQSGENLADLFGIADKVIPVETSGDTPVGRTASAMKAFESLLLAEQPDLAVVGGDDDVALAAALAAAKLSLPVATVGAGMRDYNRRSPAEINRKLIDSVSDILFVSEHSGEYNLINEGFDEERVFFVGEVAIDSLAAVISRANDSAVVDDSGVETKKYVLVLLDRAAALDDLEILKKIERLVIVLAGKQQVLMLLDPEVAAVLKQHEMEPAFTMVSGVRVRPSTGYVELLRLVKDASFILTDSSAVQTESTVMKVPCLTMLDETPSPATIEIGTNILVGDREEDILQSIDEAARGEIGKHARIPEKWDGTASQRIVDVLEKLLSV</sequence>
<dbReference type="HOGENOM" id="CLU_041674_0_1_10"/>
<dbReference type="GO" id="GO:0008761">
    <property type="term" value="F:UDP-N-acetylglucosamine 2-epimerase activity"/>
    <property type="evidence" value="ECO:0007669"/>
    <property type="project" value="UniProtKB-EC"/>
</dbReference>
<dbReference type="eggNOG" id="COG0381">
    <property type="taxonomic scope" value="Bacteria"/>
</dbReference>
<evidence type="ECO:0000259" key="2">
    <source>
        <dbReference type="Pfam" id="PF02350"/>
    </source>
</evidence>
<dbReference type="STRING" id="331678.Cphamn1_0206"/>